<evidence type="ECO:0000313" key="12">
    <source>
        <dbReference type="EMBL" id="GMR45985.1"/>
    </source>
</evidence>
<keyword evidence="9 11" id="KW-0472">Membrane</keyword>
<dbReference type="InterPro" id="IPR002076">
    <property type="entry name" value="ELO_fam"/>
</dbReference>
<dbReference type="GO" id="GO:0034625">
    <property type="term" value="P:fatty acid elongation, monounsaturated fatty acid"/>
    <property type="evidence" value="ECO:0007669"/>
    <property type="project" value="TreeGrafter"/>
</dbReference>
<dbReference type="GO" id="GO:0034626">
    <property type="term" value="P:fatty acid elongation, polyunsaturated fatty acid"/>
    <property type="evidence" value="ECO:0007669"/>
    <property type="project" value="TreeGrafter"/>
</dbReference>
<proteinExistence type="inferred from homology"/>
<evidence type="ECO:0000256" key="2">
    <source>
        <dbReference type="ARBA" id="ARBA00005194"/>
    </source>
</evidence>
<comment type="caution">
    <text evidence="11">Lacks conserved residue(s) required for the propagation of feature annotation.</text>
</comment>
<reference evidence="13" key="1">
    <citation type="submission" date="2022-10" db="EMBL/GenBank/DDBJ databases">
        <title>Genome assembly of Pristionchus species.</title>
        <authorList>
            <person name="Yoshida K."/>
            <person name="Sommer R.J."/>
        </authorList>
    </citation>
    <scope>NUCLEOTIDE SEQUENCE [LARGE SCALE GENOMIC DNA]</scope>
    <source>
        <strain evidence="13">RS5460</strain>
    </source>
</reference>
<dbReference type="Pfam" id="PF01151">
    <property type="entry name" value="ELO"/>
    <property type="match status" value="1"/>
</dbReference>
<keyword evidence="10 11" id="KW-0275">Fatty acid biosynthesis</keyword>
<comment type="subcellular location">
    <subcellularLocation>
        <location evidence="1">Membrane</location>
        <topology evidence="1">Multi-pass membrane protein</topology>
    </subcellularLocation>
</comment>
<dbReference type="Proteomes" id="UP001328107">
    <property type="component" value="Unassembled WGS sequence"/>
</dbReference>
<evidence type="ECO:0000313" key="13">
    <source>
        <dbReference type="Proteomes" id="UP001328107"/>
    </source>
</evidence>
<feature type="non-terminal residue" evidence="12">
    <location>
        <position position="187"/>
    </location>
</feature>
<evidence type="ECO:0000256" key="1">
    <source>
        <dbReference type="ARBA" id="ARBA00004141"/>
    </source>
</evidence>
<gene>
    <name evidence="12" type="ORF">PMAYCL1PPCAC_16180</name>
</gene>
<dbReference type="GO" id="GO:0005789">
    <property type="term" value="C:endoplasmic reticulum membrane"/>
    <property type="evidence" value="ECO:0007669"/>
    <property type="project" value="TreeGrafter"/>
</dbReference>
<comment type="similarity">
    <text evidence="11">Belongs to the ELO family.</text>
</comment>
<dbReference type="InterPro" id="IPR030457">
    <property type="entry name" value="ELO_CS"/>
</dbReference>
<feature type="transmembrane region" description="Helical" evidence="11">
    <location>
        <begin position="126"/>
        <end position="148"/>
    </location>
</feature>
<evidence type="ECO:0000256" key="9">
    <source>
        <dbReference type="ARBA" id="ARBA00023136"/>
    </source>
</evidence>
<keyword evidence="13" id="KW-1185">Reference proteome</keyword>
<dbReference type="PANTHER" id="PTHR11157:SF5">
    <property type="entry name" value="ELONGATION OF VERY LONG CHAIN FATTY ACIDS PROTEIN"/>
    <property type="match status" value="1"/>
</dbReference>
<dbReference type="EMBL" id="BTRK01000004">
    <property type="protein sequence ID" value="GMR45985.1"/>
    <property type="molecule type" value="Genomic_DNA"/>
</dbReference>
<feature type="transmembrane region" description="Helical" evidence="11">
    <location>
        <begin position="76"/>
        <end position="96"/>
    </location>
</feature>
<dbReference type="PANTHER" id="PTHR11157">
    <property type="entry name" value="FATTY ACID ACYL TRANSFERASE-RELATED"/>
    <property type="match status" value="1"/>
</dbReference>
<keyword evidence="4 11" id="KW-0808">Transferase</keyword>
<feature type="transmembrane region" description="Helical" evidence="11">
    <location>
        <begin position="47"/>
        <end position="64"/>
    </location>
</feature>
<keyword evidence="8 11" id="KW-0443">Lipid metabolism</keyword>
<evidence type="ECO:0000256" key="11">
    <source>
        <dbReference type="RuleBase" id="RU361115"/>
    </source>
</evidence>
<organism evidence="12 13">
    <name type="scientific">Pristionchus mayeri</name>
    <dbReference type="NCBI Taxonomy" id="1317129"/>
    <lineage>
        <taxon>Eukaryota</taxon>
        <taxon>Metazoa</taxon>
        <taxon>Ecdysozoa</taxon>
        <taxon>Nematoda</taxon>
        <taxon>Chromadorea</taxon>
        <taxon>Rhabditida</taxon>
        <taxon>Rhabditina</taxon>
        <taxon>Diplogasteromorpha</taxon>
        <taxon>Diplogasteroidea</taxon>
        <taxon>Neodiplogasteridae</taxon>
        <taxon>Pristionchus</taxon>
    </lineage>
</organism>
<evidence type="ECO:0000256" key="4">
    <source>
        <dbReference type="ARBA" id="ARBA00022679"/>
    </source>
</evidence>
<protein>
    <recommendedName>
        <fullName evidence="11">Elongation of very long chain fatty acids protein</fullName>
        <ecNumber evidence="11">2.3.1.199</ecNumber>
    </recommendedName>
    <alternativeName>
        <fullName evidence="11">Very-long-chain 3-oxoacyl-CoA synthase</fullName>
    </alternativeName>
</protein>
<accession>A0AAN5CKE6</accession>
<keyword evidence="3 11" id="KW-0444">Lipid biosynthesis</keyword>
<evidence type="ECO:0000256" key="5">
    <source>
        <dbReference type="ARBA" id="ARBA00022692"/>
    </source>
</evidence>
<comment type="catalytic activity">
    <reaction evidence="11">
        <text>a very-long-chain acyl-CoA + malonyl-CoA + H(+) = a very-long-chain 3-oxoacyl-CoA + CO2 + CoA</text>
        <dbReference type="Rhea" id="RHEA:32727"/>
        <dbReference type="ChEBI" id="CHEBI:15378"/>
        <dbReference type="ChEBI" id="CHEBI:16526"/>
        <dbReference type="ChEBI" id="CHEBI:57287"/>
        <dbReference type="ChEBI" id="CHEBI:57384"/>
        <dbReference type="ChEBI" id="CHEBI:90725"/>
        <dbReference type="ChEBI" id="CHEBI:90736"/>
        <dbReference type="EC" id="2.3.1.199"/>
    </reaction>
</comment>
<dbReference type="AlphaFoldDB" id="A0AAN5CKE6"/>
<sequence>NASTHCTAEMADGPMYYIPYQFSSVVGPEKLWKDNEFRAHSFMHANWSHTIWIAALYVSIVHILKRFMATRKAFELRVPMILWNAALALFSLAGTIRMGEEFIHVLRTRPLLDSISYTVDPGQLGAFWALCFALSKVFELGDTIFILLRKKKLLFLHWYHHAVVLVYVWHAAREVVAGGRWFITMNY</sequence>
<comment type="pathway">
    <text evidence="2">Lipid metabolism; fatty acid biosynthesis.</text>
</comment>
<comment type="caution">
    <text evidence="12">The sequence shown here is derived from an EMBL/GenBank/DDBJ whole genome shotgun (WGS) entry which is preliminary data.</text>
</comment>
<evidence type="ECO:0000256" key="8">
    <source>
        <dbReference type="ARBA" id="ARBA00023098"/>
    </source>
</evidence>
<dbReference type="GO" id="GO:0030148">
    <property type="term" value="P:sphingolipid biosynthetic process"/>
    <property type="evidence" value="ECO:0007669"/>
    <property type="project" value="TreeGrafter"/>
</dbReference>
<name>A0AAN5CKE6_9BILA</name>
<feature type="non-terminal residue" evidence="12">
    <location>
        <position position="1"/>
    </location>
</feature>
<keyword evidence="6 11" id="KW-0276">Fatty acid metabolism</keyword>
<evidence type="ECO:0000256" key="3">
    <source>
        <dbReference type="ARBA" id="ARBA00022516"/>
    </source>
</evidence>
<evidence type="ECO:0000256" key="6">
    <source>
        <dbReference type="ARBA" id="ARBA00022832"/>
    </source>
</evidence>
<dbReference type="GO" id="GO:0009922">
    <property type="term" value="F:fatty acid elongase activity"/>
    <property type="evidence" value="ECO:0007669"/>
    <property type="project" value="UniProtKB-EC"/>
</dbReference>
<dbReference type="EC" id="2.3.1.199" evidence="11"/>
<dbReference type="GO" id="GO:0042761">
    <property type="term" value="P:very long-chain fatty acid biosynthetic process"/>
    <property type="evidence" value="ECO:0007669"/>
    <property type="project" value="TreeGrafter"/>
</dbReference>
<evidence type="ECO:0000256" key="10">
    <source>
        <dbReference type="ARBA" id="ARBA00023160"/>
    </source>
</evidence>
<dbReference type="GO" id="GO:0019367">
    <property type="term" value="P:fatty acid elongation, saturated fatty acid"/>
    <property type="evidence" value="ECO:0007669"/>
    <property type="project" value="TreeGrafter"/>
</dbReference>
<evidence type="ECO:0000256" key="7">
    <source>
        <dbReference type="ARBA" id="ARBA00022989"/>
    </source>
</evidence>
<dbReference type="PROSITE" id="PS01188">
    <property type="entry name" value="ELO"/>
    <property type="match status" value="1"/>
</dbReference>
<keyword evidence="5 11" id="KW-0812">Transmembrane</keyword>
<keyword evidence="7 11" id="KW-1133">Transmembrane helix</keyword>